<name>A0A5C3LGH1_9AGAR</name>
<feature type="transmembrane region" description="Helical" evidence="1">
    <location>
        <begin position="486"/>
        <end position="511"/>
    </location>
</feature>
<evidence type="ECO:0000256" key="2">
    <source>
        <dbReference type="SAM" id="SignalP"/>
    </source>
</evidence>
<reference evidence="3 4" key="1">
    <citation type="journal article" date="2019" name="Nat. Ecol. Evol.">
        <title>Megaphylogeny resolves global patterns of mushroom evolution.</title>
        <authorList>
            <person name="Varga T."/>
            <person name="Krizsan K."/>
            <person name="Foldi C."/>
            <person name="Dima B."/>
            <person name="Sanchez-Garcia M."/>
            <person name="Sanchez-Ramirez S."/>
            <person name="Szollosi G.J."/>
            <person name="Szarkandi J.G."/>
            <person name="Papp V."/>
            <person name="Albert L."/>
            <person name="Andreopoulos W."/>
            <person name="Angelini C."/>
            <person name="Antonin V."/>
            <person name="Barry K.W."/>
            <person name="Bougher N.L."/>
            <person name="Buchanan P."/>
            <person name="Buyck B."/>
            <person name="Bense V."/>
            <person name="Catcheside P."/>
            <person name="Chovatia M."/>
            <person name="Cooper J."/>
            <person name="Damon W."/>
            <person name="Desjardin D."/>
            <person name="Finy P."/>
            <person name="Geml J."/>
            <person name="Haridas S."/>
            <person name="Hughes K."/>
            <person name="Justo A."/>
            <person name="Karasinski D."/>
            <person name="Kautmanova I."/>
            <person name="Kiss B."/>
            <person name="Kocsube S."/>
            <person name="Kotiranta H."/>
            <person name="LaButti K.M."/>
            <person name="Lechner B.E."/>
            <person name="Liimatainen K."/>
            <person name="Lipzen A."/>
            <person name="Lukacs Z."/>
            <person name="Mihaltcheva S."/>
            <person name="Morgado L.N."/>
            <person name="Niskanen T."/>
            <person name="Noordeloos M.E."/>
            <person name="Ohm R.A."/>
            <person name="Ortiz-Santana B."/>
            <person name="Ovrebo C."/>
            <person name="Racz N."/>
            <person name="Riley R."/>
            <person name="Savchenko A."/>
            <person name="Shiryaev A."/>
            <person name="Soop K."/>
            <person name="Spirin V."/>
            <person name="Szebenyi C."/>
            <person name="Tomsovsky M."/>
            <person name="Tulloss R.E."/>
            <person name="Uehling J."/>
            <person name="Grigoriev I.V."/>
            <person name="Vagvolgyi C."/>
            <person name="Papp T."/>
            <person name="Martin F.M."/>
            <person name="Miettinen O."/>
            <person name="Hibbett D.S."/>
            <person name="Nagy L.G."/>
        </authorList>
    </citation>
    <scope>NUCLEOTIDE SEQUENCE [LARGE SCALE GENOMIC DNA]</scope>
    <source>
        <strain evidence="3 4">CBS 166.37</strain>
    </source>
</reference>
<keyword evidence="1" id="KW-0472">Membrane</keyword>
<accession>A0A5C3LGH1</accession>
<evidence type="ECO:0000313" key="4">
    <source>
        <dbReference type="Proteomes" id="UP000308652"/>
    </source>
</evidence>
<feature type="transmembrane region" description="Helical" evidence="1">
    <location>
        <begin position="517"/>
        <end position="539"/>
    </location>
</feature>
<dbReference type="Proteomes" id="UP000308652">
    <property type="component" value="Unassembled WGS sequence"/>
</dbReference>
<gene>
    <name evidence="3" type="ORF">BDQ12DRAFT_739702</name>
</gene>
<feature type="chain" id="PRO_5023050598" description="WW domain-containing protein" evidence="2">
    <location>
        <begin position="22"/>
        <end position="645"/>
    </location>
</feature>
<dbReference type="Gene3D" id="2.20.70.10">
    <property type="match status" value="1"/>
</dbReference>
<dbReference type="EMBL" id="ML213697">
    <property type="protein sequence ID" value="TFK31898.1"/>
    <property type="molecule type" value="Genomic_DNA"/>
</dbReference>
<evidence type="ECO:0008006" key="5">
    <source>
        <dbReference type="Google" id="ProtNLM"/>
    </source>
</evidence>
<sequence>MLLTTFYAILRLLACGKRLYASFSINRTSQFLNMLGRWRKSWVSRTDYLGWLRRMKGRGYIIQSDLLTAAEDVGTYPSICPVVAVAGQSNVLDGGHDIVSSQSYSVDVSGQVIIHIGSSSTPLDRVAAPEVDCPNEQEEISEVIYPTTPGEYSMEYRYKNNRKIENTDAYYEVQPMQNDFSAGTLPQGWEELVHPEGQPFFYHAKKKILTESWMWDSTLAAGLMDLLAQIEDYTRAHRYAIPTDTHLVMNVSKAKDNRSLFWLEPYALGHLVKELRGGQLSPSHIKLILEREYWTFWETFPNVMHCSTTILEYASSQINDARTGEGRVLNYFGQYNARLSPSQSIHESEDYKRTWLVKILAPLLFNSPNIHLSTMEKLWVDKLTIQSHWIGFFNKLNIEWKGHTEIASLLLNANVAFLAIPSVDSGNHTPSSAVQIASYLSILTSSASLILSLLLVRQFKTREKGTVHEVADFLNKSNRNHGLENLAILFSLPYALLMWSMVAFLAAFLLLCVQNPSIWTRSSVAFVWLLMAMLILWCIRTSWDNQPDGWLSLFVASWKRIRHPYEGFYKTFRKKIGDGISRDIEQDLAIPCGDVDAKAHELTEMSEGTQQGDTSDVNTKAPTLKRLIWSKCRGLKHTRLRRITS</sequence>
<evidence type="ECO:0000313" key="3">
    <source>
        <dbReference type="EMBL" id="TFK31898.1"/>
    </source>
</evidence>
<keyword evidence="4" id="KW-1185">Reference proteome</keyword>
<keyword evidence="2" id="KW-0732">Signal</keyword>
<organism evidence="3 4">
    <name type="scientific">Crucibulum laeve</name>
    <dbReference type="NCBI Taxonomy" id="68775"/>
    <lineage>
        <taxon>Eukaryota</taxon>
        <taxon>Fungi</taxon>
        <taxon>Dikarya</taxon>
        <taxon>Basidiomycota</taxon>
        <taxon>Agaricomycotina</taxon>
        <taxon>Agaricomycetes</taxon>
        <taxon>Agaricomycetidae</taxon>
        <taxon>Agaricales</taxon>
        <taxon>Agaricineae</taxon>
        <taxon>Nidulariaceae</taxon>
        <taxon>Crucibulum</taxon>
    </lineage>
</organism>
<feature type="signal peptide" evidence="2">
    <location>
        <begin position="1"/>
        <end position="21"/>
    </location>
</feature>
<keyword evidence="1" id="KW-1133">Transmembrane helix</keyword>
<protein>
    <recommendedName>
        <fullName evidence="5">WW domain-containing protein</fullName>
    </recommendedName>
</protein>
<feature type="transmembrane region" description="Helical" evidence="1">
    <location>
        <begin position="436"/>
        <end position="456"/>
    </location>
</feature>
<keyword evidence="1" id="KW-0812">Transmembrane</keyword>
<proteinExistence type="predicted"/>
<evidence type="ECO:0000256" key="1">
    <source>
        <dbReference type="SAM" id="Phobius"/>
    </source>
</evidence>
<dbReference type="OrthoDB" id="2657661at2759"/>
<dbReference type="AlphaFoldDB" id="A0A5C3LGH1"/>